<gene>
    <name evidence="1" type="ORF">OKA05_26940</name>
</gene>
<proteinExistence type="predicted"/>
<dbReference type="EMBL" id="JAPDDT010000023">
    <property type="protein sequence ID" value="MCW1926223.1"/>
    <property type="molecule type" value="Genomic_DNA"/>
</dbReference>
<dbReference type="Proteomes" id="UP001320876">
    <property type="component" value="Unassembled WGS sequence"/>
</dbReference>
<evidence type="ECO:0000313" key="1">
    <source>
        <dbReference type="EMBL" id="MCW1926223.1"/>
    </source>
</evidence>
<protein>
    <submittedName>
        <fullName evidence="1">Uncharacterized protein</fullName>
    </submittedName>
</protein>
<name>A0ABT3GRY4_9BACT</name>
<keyword evidence="2" id="KW-1185">Reference proteome</keyword>
<evidence type="ECO:0000313" key="2">
    <source>
        <dbReference type="Proteomes" id="UP001320876"/>
    </source>
</evidence>
<accession>A0ABT3GRY4</accession>
<comment type="caution">
    <text evidence="1">The sequence shown here is derived from an EMBL/GenBank/DDBJ whole genome shotgun (WGS) entry which is preliminary data.</text>
</comment>
<organism evidence="1 2">
    <name type="scientific">Luteolibacter arcticus</name>
    <dbReference type="NCBI Taxonomy" id="1581411"/>
    <lineage>
        <taxon>Bacteria</taxon>
        <taxon>Pseudomonadati</taxon>
        <taxon>Verrucomicrobiota</taxon>
        <taxon>Verrucomicrobiia</taxon>
        <taxon>Verrucomicrobiales</taxon>
        <taxon>Verrucomicrobiaceae</taxon>
        <taxon>Luteolibacter</taxon>
    </lineage>
</organism>
<reference evidence="1 2" key="1">
    <citation type="submission" date="2022-10" db="EMBL/GenBank/DDBJ databases">
        <title>Luteolibacter arcticus strain CCTCC AB 2014275, whole genome shotgun sequencing project.</title>
        <authorList>
            <person name="Zhao G."/>
            <person name="Shen L."/>
        </authorList>
    </citation>
    <scope>NUCLEOTIDE SEQUENCE [LARGE SCALE GENOMIC DNA]</scope>
    <source>
        <strain evidence="1 2">CCTCC AB 2014275</strain>
    </source>
</reference>
<sequence>MPAILSLPQAVESGDPPRFVSSSLADCRIGDWHRPEQVVEWWGLKGVQRFQPPGRFEDFDWDEPVWSFKREPDPTGRKVMGVACAVWRRIG</sequence>
<dbReference type="RefSeq" id="WP_264490331.1">
    <property type="nucleotide sequence ID" value="NZ_JAPDDT010000023.1"/>
</dbReference>